<accession>A0AAC9YP22</accession>
<dbReference type="InterPro" id="IPR036490">
    <property type="entry name" value="ThsB_TIR-like_sf"/>
</dbReference>
<dbReference type="KEGG" id="mmal:CKJ54_13245"/>
<dbReference type="Proteomes" id="UP000216246">
    <property type="component" value="Chromosome"/>
</dbReference>
<name>A0AAC9YP22_9MYCO</name>
<evidence type="ECO:0000259" key="1">
    <source>
        <dbReference type="Pfam" id="PF08937"/>
    </source>
</evidence>
<organism evidence="2 3">
    <name type="scientific">Mycobacterium marseillense</name>
    <dbReference type="NCBI Taxonomy" id="701042"/>
    <lineage>
        <taxon>Bacteria</taxon>
        <taxon>Bacillati</taxon>
        <taxon>Actinomycetota</taxon>
        <taxon>Actinomycetes</taxon>
        <taxon>Mycobacteriales</taxon>
        <taxon>Mycobacteriaceae</taxon>
        <taxon>Mycobacterium</taxon>
        <taxon>Mycobacterium avium complex (MAC)</taxon>
    </lineage>
</organism>
<evidence type="ECO:0000313" key="3">
    <source>
        <dbReference type="Proteomes" id="UP000216246"/>
    </source>
</evidence>
<dbReference type="AlphaFoldDB" id="A0AAC9YP22"/>
<dbReference type="InterPro" id="IPR015032">
    <property type="entry name" value="ThsB__TIR-like_domain"/>
</dbReference>
<dbReference type="Gene3D" id="3.40.50.9200">
    <property type="entry name" value="Hypothetical protein MTH538"/>
    <property type="match status" value="1"/>
</dbReference>
<feature type="domain" description="Thoeris protein ThsB TIR-like" evidence="1">
    <location>
        <begin position="32"/>
        <end position="126"/>
    </location>
</feature>
<gene>
    <name evidence="2" type="ORF">CKJ54_13245</name>
</gene>
<sequence length="190" mass="21159">MGVTLHTYTFAWRSAPSVHPRTFGEVPQLAVFYSFHYERDAWRVQQIINMGVIEGQPILTAQKWEEVKKQGDQAIKNWIAEQMKYKTAVVVLVGAQTAGREWVRYEIGYAWDNYKPLVGIRINGLADGDGKTDSPGANPFESVTLDGGGTVGDHVTLWTPSGSTSQEVYASIKANLQTWVNGARGRKRQS</sequence>
<reference evidence="2 3" key="1">
    <citation type="submission" date="2017-08" db="EMBL/GenBank/DDBJ databases">
        <title>Phylogentic analysis of Mycobacterium avium complex whole genomes.</title>
        <authorList>
            <person name="Caverly L.J."/>
            <person name="Spilker T."/>
            <person name="LiPuma J."/>
        </authorList>
    </citation>
    <scope>NUCLEOTIDE SEQUENCE [LARGE SCALE GENOMIC DNA]</scope>
    <source>
        <strain evidence="2 3">FLAC0026</strain>
    </source>
</reference>
<proteinExistence type="predicted"/>
<dbReference type="EMBL" id="CP023147">
    <property type="protein sequence ID" value="ASW93010.1"/>
    <property type="molecule type" value="Genomic_DNA"/>
</dbReference>
<dbReference type="Pfam" id="PF08937">
    <property type="entry name" value="ThsB_TIR"/>
    <property type="match status" value="1"/>
</dbReference>
<protein>
    <submittedName>
        <fullName evidence="2">Molecular chaperone Tir</fullName>
    </submittedName>
</protein>
<dbReference type="SUPFAM" id="SSF52206">
    <property type="entry name" value="Hypothetical protein MTH538"/>
    <property type="match status" value="1"/>
</dbReference>
<evidence type="ECO:0000313" key="2">
    <source>
        <dbReference type="EMBL" id="ASW93010.1"/>
    </source>
</evidence>